<comment type="caution">
    <text evidence="2">The sequence shown here is derived from an EMBL/GenBank/DDBJ whole genome shotgun (WGS) entry which is preliminary data.</text>
</comment>
<organism evidence="2 3">
    <name type="scientific">Dichanthelium oligosanthes</name>
    <dbReference type="NCBI Taxonomy" id="888268"/>
    <lineage>
        <taxon>Eukaryota</taxon>
        <taxon>Viridiplantae</taxon>
        <taxon>Streptophyta</taxon>
        <taxon>Embryophyta</taxon>
        <taxon>Tracheophyta</taxon>
        <taxon>Spermatophyta</taxon>
        <taxon>Magnoliopsida</taxon>
        <taxon>Liliopsida</taxon>
        <taxon>Poales</taxon>
        <taxon>Poaceae</taxon>
        <taxon>PACMAD clade</taxon>
        <taxon>Panicoideae</taxon>
        <taxon>Panicodae</taxon>
        <taxon>Paniceae</taxon>
        <taxon>Dichantheliinae</taxon>
        <taxon>Dichanthelium</taxon>
    </lineage>
</organism>
<evidence type="ECO:0000256" key="1">
    <source>
        <dbReference type="SAM" id="Phobius"/>
    </source>
</evidence>
<name>A0A1E5VTR0_9POAL</name>
<evidence type="ECO:0000313" key="2">
    <source>
        <dbReference type="EMBL" id="OEL28482.1"/>
    </source>
</evidence>
<dbReference type="PANTHER" id="PTHR33286">
    <property type="entry name" value="BIFUNCTIONAL INHIBITOR/LIPID-TRANSFER PROTEIN/SEED STORAGE 2S ALBUMIN SUPERFAMILY PROTEIN"/>
    <property type="match status" value="1"/>
</dbReference>
<keyword evidence="3" id="KW-1185">Reference proteome</keyword>
<dbReference type="PANTHER" id="PTHR33286:SF24">
    <property type="entry name" value="BIFUNCTIONAL INHIBITOR_PLANT LIPID TRANSFER PROTEIN_SEED STORAGE HELICAL DOMAIN-CONTAINING PROTEIN"/>
    <property type="match status" value="1"/>
</dbReference>
<evidence type="ECO:0008006" key="4">
    <source>
        <dbReference type="Google" id="ProtNLM"/>
    </source>
</evidence>
<protein>
    <recommendedName>
        <fullName evidence="4">Bifunctional inhibitor/plant lipid transfer protein/seed storage helical domain-containing protein</fullName>
    </recommendedName>
</protein>
<keyword evidence="1" id="KW-0812">Transmembrane</keyword>
<sequence length="130" mass="14773">MCRHHRAILGPSNNNTIRPYQYRIAIKVIIQFLVFVLVSTIFSTHQAWGEKDCYAQKVLVKHFCVLTITIHGDYFPPAITCCQLDEAEISAIKLVRLAHDCNKPLPVGNKCGSKVGLLGHRRRRHIHESS</sequence>
<keyword evidence="1" id="KW-0472">Membrane</keyword>
<keyword evidence="1" id="KW-1133">Transmembrane helix</keyword>
<accession>A0A1E5VTR0</accession>
<feature type="transmembrane region" description="Helical" evidence="1">
    <location>
        <begin position="20"/>
        <end position="42"/>
    </location>
</feature>
<gene>
    <name evidence="2" type="ORF">BAE44_0010500</name>
</gene>
<dbReference type="Proteomes" id="UP000095767">
    <property type="component" value="Unassembled WGS sequence"/>
</dbReference>
<proteinExistence type="predicted"/>
<dbReference type="OrthoDB" id="654726at2759"/>
<reference evidence="2 3" key="1">
    <citation type="submission" date="2016-09" db="EMBL/GenBank/DDBJ databases">
        <title>The draft genome of Dichanthelium oligosanthes: A C3 panicoid grass species.</title>
        <authorList>
            <person name="Studer A.J."/>
            <person name="Schnable J.C."/>
            <person name="Brutnell T.P."/>
        </authorList>
    </citation>
    <scope>NUCLEOTIDE SEQUENCE [LARGE SCALE GENOMIC DNA]</scope>
    <source>
        <strain evidence="3">cv. Kellogg 1175</strain>
        <tissue evidence="2">Leaf</tissue>
    </source>
</reference>
<dbReference type="AlphaFoldDB" id="A0A1E5VTR0"/>
<evidence type="ECO:0000313" key="3">
    <source>
        <dbReference type="Proteomes" id="UP000095767"/>
    </source>
</evidence>
<dbReference type="EMBL" id="LWDX02029926">
    <property type="protein sequence ID" value="OEL28482.1"/>
    <property type="molecule type" value="Genomic_DNA"/>
</dbReference>